<proteinExistence type="predicted"/>
<evidence type="ECO:0000313" key="2">
    <source>
        <dbReference type="Proteomes" id="UP000441333"/>
    </source>
</evidence>
<dbReference type="EMBL" id="WAAT01000045">
    <property type="protein sequence ID" value="KAB1067609.1"/>
    <property type="molecule type" value="Genomic_DNA"/>
</dbReference>
<dbReference type="RefSeq" id="WP_150939375.1">
    <property type="nucleotide sequence ID" value="NZ_WAAT01000045.1"/>
</dbReference>
<evidence type="ECO:0008006" key="3">
    <source>
        <dbReference type="Google" id="ProtNLM"/>
    </source>
</evidence>
<name>A0A6N6MD31_9FLAO</name>
<sequence length="134" mass="15602">MPKSETSILKISKHQETTDLGLLYFFDNYVIAEFNEGVKVNFISFEPCHRLIKKAFGEQDFGFISNRVNSYSIDITEAYLFNKAFPNAKTYATVTYNLSSKKVTEIENHFFKFNKQDFNSLAEAITWVRQTLEK</sequence>
<protein>
    <recommendedName>
        <fullName evidence="3">STAS/SEC14 domain-containing protein</fullName>
    </recommendedName>
</protein>
<dbReference type="AlphaFoldDB" id="A0A6N6MD31"/>
<reference evidence="1 2" key="1">
    <citation type="submission" date="2019-09" db="EMBL/GenBank/DDBJ databases">
        <authorList>
            <person name="Cao W.R."/>
        </authorList>
    </citation>
    <scope>NUCLEOTIDE SEQUENCE [LARGE SCALE GENOMIC DNA]</scope>
    <source>
        <strain evidence="1 2">B1N29</strain>
    </source>
</reference>
<dbReference type="Proteomes" id="UP000441333">
    <property type="component" value="Unassembled WGS sequence"/>
</dbReference>
<organism evidence="1 2">
    <name type="scientific">Pseudotamlana haliotis</name>
    <dbReference type="NCBI Taxonomy" id="2614804"/>
    <lineage>
        <taxon>Bacteria</taxon>
        <taxon>Pseudomonadati</taxon>
        <taxon>Bacteroidota</taxon>
        <taxon>Flavobacteriia</taxon>
        <taxon>Flavobacteriales</taxon>
        <taxon>Flavobacteriaceae</taxon>
        <taxon>Pseudotamlana</taxon>
    </lineage>
</organism>
<evidence type="ECO:0000313" key="1">
    <source>
        <dbReference type="EMBL" id="KAB1067609.1"/>
    </source>
</evidence>
<gene>
    <name evidence="1" type="ORF">F6U93_10005</name>
</gene>
<keyword evidence="2" id="KW-1185">Reference proteome</keyword>
<accession>A0A6N6MD31</accession>
<comment type="caution">
    <text evidence="1">The sequence shown here is derived from an EMBL/GenBank/DDBJ whole genome shotgun (WGS) entry which is preliminary data.</text>
</comment>